<name>A0A840QKP5_9BACI</name>
<protein>
    <submittedName>
        <fullName evidence="1">Uncharacterized protein</fullName>
    </submittedName>
</protein>
<dbReference type="RefSeq" id="WP_184662499.1">
    <property type="nucleotide sequence ID" value="NZ_JACHHB010000001.1"/>
</dbReference>
<evidence type="ECO:0000313" key="1">
    <source>
        <dbReference type="EMBL" id="MBB5172017.1"/>
    </source>
</evidence>
<keyword evidence="2" id="KW-1185">Reference proteome</keyword>
<dbReference type="InterPro" id="IPR025619">
    <property type="entry name" value="YlzJ"/>
</dbReference>
<dbReference type="Proteomes" id="UP000551878">
    <property type="component" value="Unassembled WGS sequence"/>
</dbReference>
<dbReference type="AlphaFoldDB" id="A0A840QKP5"/>
<gene>
    <name evidence="1" type="ORF">HNQ41_000157</name>
</gene>
<reference evidence="1 2" key="1">
    <citation type="submission" date="2020-08" db="EMBL/GenBank/DDBJ databases">
        <title>Genomic Encyclopedia of Type Strains, Phase IV (KMG-IV): sequencing the most valuable type-strain genomes for metagenomic binning, comparative biology and taxonomic classification.</title>
        <authorList>
            <person name="Goeker M."/>
        </authorList>
    </citation>
    <scope>NUCLEOTIDE SEQUENCE [LARGE SCALE GENOMIC DNA]</scope>
    <source>
        <strain evidence="1 2">DSM 24696</strain>
    </source>
</reference>
<comment type="caution">
    <text evidence="1">The sequence shown here is derived from an EMBL/GenBank/DDBJ whole genome shotgun (WGS) entry which is preliminary data.</text>
</comment>
<sequence>MILYTTQPQELIFPTDDKEFEKQQTIPFGDGHLVVEPDSESLDQYRVVRVISSNPNAYMDESLAPGATLSVRVDLEGNL</sequence>
<organism evidence="1 2">
    <name type="scientific">Texcoconibacillus texcoconensis</name>
    <dbReference type="NCBI Taxonomy" id="1095777"/>
    <lineage>
        <taxon>Bacteria</taxon>
        <taxon>Bacillati</taxon>
        <taxon>Bacillota</taxon>
        <taxon>Bacilli</taxon>
        <taxon>Bacillales</taxon>
        <taxon>Bacillaceae</taxon>
        <taxon>Texcoconibacillus</taxon>
    </lineage>
</organism>
<dbReference type="Pfam" id="PF14035">
    <property type="entry name" value="YlzJ"/>
    <property type="match status" value="1"/>
</dbReference>
<evidence type="ECO:0000313" key="2">
    <source>
        <dbReference type="Proteomes" id="UP000551878"/>
    </source>
</evidence>
<dbReference type="EMBL" id="JACHHB010000001">
    <property type="protein sequence ID" value="MBB5172017.1"/>
    <property type="molecule type" value="Genomic_DNA"/>
</dbReference>
<accession>A0A840QKP5</accession>
<proteinExistence type="predicted"/>